<dbReference type="InterPro" id="IPR058245">
    <property type="entry name" value="NreC/VraR/RcsB-like_REC"/>
</dbReference>
<dbReference type="SMART" id="SM00421">
    <property type="entry name" value="HTH_LUXR"/>
    <property type="match status" value="1"/>
</dbReference>
<dbReference type="InterPro" id="IPR016032">
    <property type="entry name" value="Sig_transdc_resp-reg_C-effctor"/>
</dbReference>
<dbReference type="PROSITE" id="PS50043">
    <property type="entry name" value="HTH_LUXR_2"/>
    <property type="match status" value="1"/>
</dbReference>
<accession>A0A0H1RHV9</accession>
<dbReference type="EMBL" id="LCYG01000008">
    <property type="protein sequence ID" value="KLK94659.1"/>
    <property type="molecule type" value="Genomic_DNA"/>
</dbReference>
<sequence length="220" mass="23298">MDKAGQVALIADGDDYFRLALQTILIKQLGFSSVVHAASLDEAVEQLSQKPSKSLAVFDHAIPGIKSTACLTAVRDCFPNLRLAVLSTSHRKRDVLAALDAGVHGYVPKTISPAQLVEALRLIMDGLIYVPPSVASIAPASDGVQVLKAVPTRRPPIDSLTPRQKEVLELLMQGKSNKEIAQTLSLGEGTVKVHMAALFRVFGARSRAAVAAAGSQLLSG</sequence>
<evidence type="ECO:0000256" key="1">
    <source>
        <dbReference type="ARBA" id="ARBA00022553"/>
    </source>
</evidence>
<keyword evidence="7" id="KW-1185">Reference proteome</keyword>
<evidence type="ECO:0000256" key="2">
    <source>
        <dbReference type="ARBA" id="ARBA00023125"/>
    </source>
</evidence>
<gene>
    <name evidence="6" type="ORF">AA309_02440</name>
</gene>
<dbReference type="CDD" id="cd06170">
    <property type="entry name" value="LuxR_C_like"/>
    <property type="match status" value="1"/>
</dbReference>
<name>A0A0H1RHV9_9HYPH</name>
<evidence type="ECO:0000259" key="5">
    <source>
        <dbReference type="PROSITE" id="PS50110"/>
    </source>
</evidence>
<dbReference type="RefSeq" id="WP_047187395.1">
    <property type="nucleotide sequence ID" value="NZ_LCYG01000008.1"/>
</dbReference>
<dbReference type="InterPro" id="IPR051015">
    <property type="entry name" value="EvgA-like"/>
</dbReference>
<dbReference type="SUPFAM" id="SSF52172">
    <property type="entry name" value="CheY-like"/>
    <property type="match status" value="1"/>
</dbReference>
<dbReference type="InterPro" id="IPR000792">
    <property type="entry name" value="Tscrpt_reg_LuxR_C"/>
</dbReference>
<dbReference type="GO" id="GO:0006355">
    <property type="term" value="P:regulation of DNA-templated transcription"/>
    <property type="evidence" value="ECO:0007669"/>
    <property type="project" value="InterPro"/>
</dbReference>
<dbReference type="PANTHER" id="PTHR45566">
    <property type="entry name" value="HTH-TYPE TRANSCRIPTIONAL REGULATOR YHJB-RELATED"/>
    <property type="match status" value="1"/>
</dbReference>
<comment type="caution">
    <text evidence="6">The sequence shown here is derived from an EMBL/GenBank/DDBJ whole genome shotgun (WGS) entry which is preliminary data.</text>
</comment>
<feature type="domain" description="Response regulatory" evidence="5">
    <location>
        <begin position="7"/>
        <end position="124"/>
    </location>
</feature>
<evidence type="ECO:0000256" key="3">
    <source>
        <dbReference type="PROSITE-ProRule" id="PRU00169"/>
    </source>
</evidence>
<dbReference type="STRING" id="1225564.AA309_02440"/>
<keyword evidence="2" id="KW-0238">DNA-binding</keyword>
<dbReference type="Pfam" id="PF00072">
    <property type="entry name" value="Response_reg"/>
    <property type="match status" value="1"/>
</dbReference>
<dbReference type="SUPFAM" id="SSF46894">
    <property type="entry name" value="C-terminal effector domain of the bipartite response regulators"/>
    <property type="match status" value="1"/>
</dbReference>
<dbReference type="GO" id="GO:0000160">
    <property type="term" value="P:phosphorelay signal transduction system"/>
    <property type="evidence" value="ECO:0007669"/>
    <property type="project" value="InterPro"/>
</dbReference>
<dbReference type="InterPro" id="IPR011006">
    <property type="entry name" value="CheY-like_superfamily"/>
</dbReference>
<feature type="modified residue" description="4-aspartylphosphate" evidence="3">
    <location>
        <position position="59"/>
    </location>
</feature>
<dbReference type="PRINTS" id="PR00038">
    <property type="entry name" value="HTHLUXR"/>
</dbReference>
<feature type="domain" description="HTH luxR-type" evidence="4">
    <location>
        <begin position="153"/>
        <end position="218"/>
    </location>
</feature>
<dbReference type="Gene3D" id="3.40.50.2300">
    <property type="match status" value="1"/>
</dbReference>
<evidence type="ECO:0000259" key="4">
    <source>
        <dbReference type="PROSITE" id="PS50043"/>
    </source>
</evidence>
<dbReference type="PATRIC" id="fig|1225564.3.peg.6559"/>
<dbReference type="PANTHER" id="PTHR45566:SF2">
    <property type="entry name" value="NARL SUBFAMILY"/>
    <property type="match status" value="1"/>
</dbReference>
<organism evidence="6 7">
    <name type="scientific">Microvirga vignae</name>
    <dbReference type="NCBI Taxonomy" id="1225564"/>
    <lineage>
        <taxon>Bacteria</taxon>
        <taxon>Pseudomonadati</taxon>
        <taxon>Pseudomonadota</taxon>
        <taxon>Alphaproteobacteria</taxon>
        <taxon>Hyphomicrobiales</taxon>
        <taxon>Methylobacteriaceae</taxon>
        <taxon>Microvirga</taxon>
    </lineage>
</organism>
<dbReference type="PROSITE" id="PS50110">
    <property type="entry name" value="RESPONSE_REGULATORY"/>
    <property type="match status" value="1"/>
</dbReference>
<evidence type="ECO:0000313" key="6">
    <source>
        <dbReference type="EMBL" id="KLK94659.1"/>
    </source>
</evidence>
<dbReference type="InterPro" id="IPR001789">
    <property type="entry name" value="Sig_transdc_resp-reg_receiver"/>
</dbReference>
<dbReference type="Proteomes" id="UP000035489">
    <property type="component" value="Unassembled WGS sequence"/>
</dbReference>
<dbReference type="AlphaFoldDB" id="A0A0H1RHV9"/>
<dbReference type="SMART" id="SM00448">
    <property type="entry name" value="REC"/>
    <property type="match status" value="1"/>
</dbReference>
<evidence type="ECO:0000313" key="7">
    <source>
        <dbReference type="Proteomes" id="UP000035489"/>
    </source>
</evidence>
<keyword evidence="1 3" id="KW-0597">Phosphoprotein</keyword>
<proteinExistence type="predicted"/>
<protein>
    <submittedName>
        <fullName evidence="6">Chemotaxis protein CheY</fullName>
    </submittedName>
</protein>
<dbReference type="CDD" id="cd17535">
    <property type="entry name" value="REC_NarL-like"/>
    <property type="match status" value="1"/>
</dbReference>
<dbReference type="OrthoDB" id="9805444at2"/>
<dbReference type="GO" id="GO:0003677">
    <property type="term" value="F:DNA binding"/>
    <property type="evidence" value="ECO:0007669"/>
    <property type="project" value="UniProtKB-KW"/>
</dbReference>
<reference evidence="6 7" key="1">
    <citation type="submission" date="2015-05" db="EMBL/GenBank/DDBJ databases">
        <title>Draft genome sequence of Microvirga vignae strain BR3299, a novel nitrogen fixing bacteria isolated from Brazil semi-aired region.</title>
        <authorList>
            <person name="Zilli J.E."/>
            <person name="Passos S.R."/>
            <person name="Leite J."/>
            <person name="Baldani J.I."/>
            <person name="Xavier G.R."/>
            <person name="Rumjaneck N.G."/>
            <person name="Simoes-Araujo J.L."/>
        </authorList>
    </citation>
    <scope>NUCLEOTIDE SEQUENCE [LARGE SCALE GENOMIC DNA]</scope>
    <source>
        <strain evidence="6 7">BR3299</strain>
    </source>
</reference>
<dbReference type="Pfam" id="PF00196">
    <property type="entry name" value="GerE"/>
    <property type="match status" value="1"/>
</dbReference>